<dbReference type="EMBL" id="CYKH01000328">
    <property type="protein sequence ID" value="CUF45104.1"/>
    <property type="molecule type" value="Genomic_DNA"/>
</dbReference>
<name>A0A0S4IRF4_BODSA</name>
<dbReference type="InterPro" id="IPR016024">
    <property type="entry name" value="ARM-type_fold"/>
</dbReference>
<feature type="region of interest" description="Disordered" evidence="1">
    <location>
        <begin position="378"/>
        <end position="406"/>
    </location>
</feature>
<dbReference type="Gene3D" id="1.25.10.10">
    <property type="entry name" value="Leucine-rich Repeat Variant"/>
    <property type="match status" value="1"/>
</dbReference>
<accession>A0A0S4IRF4</accession>
<dbReference type="GO" id="GO:0070772">
    <property type="term" value="C:PAS complex"/>
    <property type="evidence" value="ECO:0007669"/>
    <property type="project" value="InterPro"/>
</dbReference>
<dbReference type="PANTHER" id="PTHR16023">
    <property type="entry name" value="TAX1 BINDING PROTEIN-RELATED"/>
    <property type="match status" value="1"/>
</dbReference>
<keyword evidence="3" id="KW-1185">Reference proteome</keyword>
<dbReference type="InterPro" id="IPR011989">
    <property type="entry name" value="ARM-like"/>
</dbReference>
<proteinExistence type="predicted"/>
<dbReference type="SUPFAM" id="SSF48371">
    <property type="entry name" value="ARM repeat"/>
    <property type="match status" value="1"/>
</dbReference>
<dbReference type="Proteomes" id="UP000051952">
    <property type="component" value="Unassembled WGS sequence"/>
</dbReference>
<sequence length="505" mass="55585">MAAESAQLQRLLVDAKAEARAKACSEITSRTAKAFTDVPPEEAYRAAIASLQSFETQYIRNTNPAFRRGGMASVKATIAGVPNTTTSVTKGGKRHNPEFVKLTADLVLPYLADVDPVVRISALETAHELVRKFQSQLFTTSFMELFRALHAVMMDKDKRCQALGRELSSTVREFVTGSESDSFSPETFVSFITEAMEPLVHGSTTAGGVTTNAELMDAQVVQWLLEWLSHVYDLPNHELVLQLPRFLGHLYHLIARCPSPEAEKIMERSLQDTKRAHVQGLEINIRELMVTSIDCVNTIEVPATRKLALEWTAELLRLGGLKMLSLTHSLLDAILPQLSAKDLTIRIAAQNANMLLQQLLVENESVMLSSASQSINPPLGGVPASSSPPIHSELAHHTASPQGTVATAPSVASSATTATFTQVAYYPVLQAMMSHLEVRSKEDTRIASLEWFLLIHGVRPDVVHDHFETMFEAILSTLGDVSENVMHKSVLHVRRRVGECHAQIR</sequence>
<dbReference type="VEuPathDB" id="TriTrypDB:BSAL_62610"/>
<organism evidence="2 3">
    <name type="scientific">Bodo saltans</name>
    <name type="common">Flagellated protozoan</name>
    <dbReference type="NCBI Taxonomy" id="75058"/>
    <lineage>
        <taxon>Eukaryota</taxon>
        <taxon>Discoba</taxon>
        <taxon>Euglenozoa</taxon>
        <taxon>Kinetoplastea</taxon>
        <taxon>Metakinetoplastina</taxon>
        <taxon>Eubodonida</taxon>
        <taxon>Bodonidae</taxon>
        <taxon>Bodo</taxon>
    </lineage>
</organism>
<evidence type="ECO:0000313" key="2">
    <source>
        <dbReference type="EMBL" id="CUF45104.1"/>
    </source>
</evidence>
<dbReference type="GO" id="GO:0006661">
    <property type="term" value="P:phosphatidylinositol biosynthetic process"/>
    <property type="evidence" value="ECO:0007669"/>
    <property type="project" value="InterPro"/>
</dbReference>
<dbReference type="GO" id="GO:0010008">
    <property type="term" value="C:endosome membrane"/>
    <property type="evidence" value="ECO:0007669"/>
    <property type="project" value="TreeGrafter"/>
</dbReference>
<gene>
    <name evidence="2" type="ORF">BSAL_62610</name>
</gene>
<dbReference type="OMA" id="PYSHHGA"/>
<reference evidence="3" key="1">
    <citation type="submission" date="2015-09" db="EMBL/GenBank/DDBJ databases">
        <authorList>
            <consortium name="Pathogen Informatics"/>
        </authorList>
    </citation>
    <scope>NUCLEOTIDE SEQUENCE [LARGE SCALE GENOMIC DNA]</scope>
    <source>
        <strain evidence="3">Lake Konstanz</strain>
    </source>
</reference>
<evidence type="ECO:0000313" key="3">
    <source>
        <dbReference type="Proteomes" id="UP000051952"/>
    </source>
</evidence>
<dbReference type="AlphaFoldDB" id="A0A0S4IRF4"/>
<dbReference type="OrthoDB" id="5574975at2759"/>
<dbReference type="PANTHER" id="PTHR16023:SF0">
    <property type="entry name" value="PROTEIN VAC14 HOMOLOG"/>
    <property type="match status" value="1"/>
</dbReference>
<dbReference type="InterPro" id="IPR026825">
    <property type="entry name" value="Vac14"/>
</dbReference>
<evidence type="ECO:0000256" key="1">
    <source>
        <dbReference type="SAM" id="MobiDB-lite"/>
    </source>
</evidence>
<protein>
    <submittedName>
        <fullName evidence="2">Uncharacterized protein</fullName>
    </submittedName>
</protein>